<comment type="subcellular location">
    <subcellularLocation>
        <location evidence="1">Secreted</location>
    </subcellularLocation>
</comment>
<keyword evidence="3" id="KW-0217">Developmental protein</keyword>
<dbReference type="InterPro" id="IPR029070">
    <property type="entry name" value="Chitinase_insertion_sf"/>
</dbReference>
<evidence type="ECO:0000256" key="5">
    <source>
        <dbReference type="ARBA" id="ARBA00022729"/>
    </source>
</evidence>
<evidence type="ECO:0000256" key="2">
    <source>
        <dbReference type="ARBA" id="ARBA00006606"/>
    </source>
</evidence>
<dbReference type="CDD" id="cd02873">
    <property type="entry name" value="GH18_IDGF"/>
    <property type="match status" value="1"/>
</dbReference>
<evidence type="ECO:0000256" key="7">
    <source>
        <dbReference type="ARBA" id="ARBA00023180"/>
    </source>
</evidence>
<dbReference type="SMART" id="SM00636">
    <property type="entry name" value="Glyco_18"/>
    <property type="match status" value="1"/>
</dbReference>
<keyword evidence="5 8" id="KW-0732">Signal</keyword>
<protein>
    <recommendedName>
        <fullName evidence="9">GH18 domain-containing protein</fullName>
    </recommendedName>
</protein>
<proteinExistence type="inferred from homology"/>
<dbReference type="InterPro" id="IPR015520">
    <property type="entry name" value="IDGF"/>
</dbReference>
<keyword evidence="4" id="KW-0964">Secreted</keyword>
<dbReference type="Proteomes" id="UP000295192">
    <property type="component" value="Unassembled WGS sequence"/>
</dbReference>
<dbReference type="InterPro" id="IPR050314">
    <property type="entry name" value="Glycosyl_Hydrlase_18"/>
</dbReference>
<dbReference type="FunFam" id="3.10.50.10:FF:000007">
    <property type="entry name" value="chitinase-like protein Idgf4"/>
    <property type="match status" value="1"/>
</dbReference>
<dbReference type="SUPFAM" id="SSF54556">
    <property type="entry name" value="Chitinase insertion domain"/>
    <property type="match status" value="1"/>
</dbReference>
<dbReference type="InterPro" id="IPR001223">
    <property type="entry name" value="Glyco_hydro18_cat"/>
</dbReference>
<dbReference type="Gene3D" id="3.10.50.10">
    <property type="match status" value="1"/>
</dbReference>
<dbReference type="SUPFAM" id="SSF51445">
    <property type="entry name" value="(Trans)glycosidases"/>
    <property type="match status" value="1"/>
</dbReference>
<dbReference type="GO" id="GO:0004568">
    <property type="term" value="F:chitinase activity"/>
    <property type="evidence" value="ECO:0007669"/>
    <property type="project" value="TreeGrafter"/>
</dbReference>
<feature type="domain" description="GH18" evidence="9">
    <location>
        <begin position="22"/>
        <end position="439"/>
    </location>
</feature>
<dbReference type="GO" id="GO:0006032">
    <property type="term" value="P:chitin catabolic process"/>
    <property type="evidence" value="ECO:0007669"/>
    <property type="project" value="TreeGrafter"/>
</dbReference>
<dbReference type="GO" id="GO:0005576">
    <property type="term" value="C:extracellular region"/>
    <property type="evidence" value="ECO:0007669"/>
    <property type="project" value="UniProtKB-SubCell"/>
</dbReference>
<evidence type="ECO:0000256" key="8">
    <source>
        <dbReference type="SAM" id="SignalP"/>
    </source>
</evidence>
<dbReference type="Pfam" id="PF00704">
    <property type="entry name" value="Glyco_hydro_18"/>
    <property type="match status" value="1"/>
</dbReference>
<comment type="caution">
    <text evidence="10">The sequence shown here is derived from an EMBL/GenBank/DDBJ whole genome shotgun (WGS) entry which is preliminary data.</text>
</comment>
<dbReference type="OMA" id="QAYSMNE"/>
<keyword evidence="7" id="KW-0325">Glycoprotein</keyword>
<evidence type="ECO:0000313" key="11">
    <source>
        <dbReference type="Proteomes" id="UP000295192"/>
    </source>
</evidence>
<name>A0A484BAS7_DRONA</name>
<sequence>MRQLYLLSFLTGYLVTVTTAASNLVCYYDSSSYTREGLGKLLNPDLEIALQFCSHLVYGYLGIRGDNYQAYSLNENLDIYKHQFSEVTAFKRKYPHLKVLLSVGGDRDIDPEHPNKYIELLEGEKLRQIAFIQSAYSLVKNYGFDGLDLAYQFPRNKPRKVHGELGTVWKSFKKLFTGDFIVDENAALHKEQFTAFVRDVKNSLRNDGFLLSLTVLPNVNSTWYFDIPALNGLADFVNLAAFDFLTPARNPEEADYTAPLYELPGQNRLPHYNADFQVKYWLQQGFPASKLNLGVASYGNAWKLTSESGLEGTPVVPHTEGAAPEGLQSQKPGLLSFPEICAKLPNPQNQYLKGNDSPLRRVGDPSKRYGIYAYRAVDGAVTEGLWISYDDPEVASNKAAYVRANNLGGIALFDLSYDDFRGQCTNDRYPILRSIKYRL</sequence>
<organism evidence="10 11">
    <name type="scientific">Drosophila navojoa</name>
    <name type="common">Fruit fly</name>
    <dbReference type="NCBI Taxonomy" id="7232"/>
    <lineage>
        <taxon>Eukaryota</taxon>
        <taxon>Metazoa</taxon>
        <taxon>Ecdysozoa</taxon>
        <taxon>Arthropoda</taxon>
        <taxon>Hexapoda</taxon>
        <taxon>Insecta</taxon>
        <taxon>Pterygota</taxon>
        <taxon>Neoptera</taxon>
        <taxon>Endopterygota</taxon>
        <taxon>Diptera</taxon>
        <taxon>Brachycera</taxon>
        <taxon>Muscomorpha</taxon>
        <taxon>Ephydroidea</taxon>
        <taxon>Drosophilidae</taxon>
        <taxon>Drosophila</taxon>
    </lineage>
</organism>
<feature type="chain" id="PRO_5019833271" description="GH18 domain-containing protein" evidence="8">
    <location>
        <begin position="21"/>
        <end position="439"/>
    </location>
</feature>
<dbReference type="PANTHER" id="PTHR11177:SF235">
    <property type="entry name" value="CHITINASE-LIKE PROTEIN IDGF1-RELATED"/>
    <property type="match status" value="1"/>
</dbReference>
<dbReference type="FunFam" id="3.20.20.80:FF:000071">
    <property type="entry name" value="Imaginal disc growth factor"/>
    <property type="match status" value="1"/>
</dbReference>
<feature type="signal peptide" evidence="8">
    <location>
        <begin position="1"/>
        <end position="20"/>
    </location>
</feature>
<reference evidence="10 11" key="1">
    <citation type="journal article" date="2019" name="J. Hered.">
        <title>An Improved Genome Assembly for Drosophila navojoa, the Basal Species in the mojavensis Cluster.</title>
        <authorList>
            <person name="Vanderlinde T."/>
            <person name="Dupim E.G."/>
            <person name="Nazario-Yepiz N.O."/>
            <person name="Carvalho A.B."/>
        </authorList>
    </citation>
    <scope>NUCLEOTIDE SEQUENCE [LARGE SCALE GENOMIC DNA]</scope>
    <source>
        <strain evidence="10">Navoj_Jal97</strain>
        <tissue evidence="10">Whole organism</tissue>
    </source>
</reference>
<dbReference type="Gene3D" id="3.20.20.80">
    <property type="entry name" value="Glycosidases"/>
    <property type="match status" value="1"/>
</dbReference>
<keyword evidence="11" id="KW-1185">Reference proteome</keyword>
<dbReference type="InterPro" id="IPR017853">
    <property type="entry name" value="GH"/>
</dbReference>
<dbReference type="OrthoDB" id="76388at2759"/>
<evidence type="ECO:0000256" key="6">
    <source>
        <dbReference type="ARBA" id="ARBA00023157"/>
    </source>
</evidence>
<evidence type="ECO:0000313" key="10">
    <source>
        <dbReference type="EMBL" id="TDG45110.1"/>
    </source>
</evidence>
<dbReference type="PROSITE" id="PS51910">
    <property type="entry name" value="GH18_2"/>
    <property type="match status" value="1"/>
</dbReference>
<accession>A0A484BAS7</accession>
<evidence type="ECO:0000256" key="3">
    <source>
        <dbReference type="ARBA" id="ARBA00022473"/>
    </source>
</evidence>
<gene>
    <name evidence="10" type="ORF">AWZ03_008448</name>
</gene>
<dbReference type="GO" id="GO:0008061">
    <property type="term" value="F:chitin binding"/>
    <property type="evidence" value="ECO:0007669"/>
    <property type="project" value="InterPro"/>
</dbReference>
<comment type="similarity">
    <text evidence="2">Belongs to the glycosyl hydrolase 18 family. IDGF subfamily.</text>
</comment>
<dbReference type="InterPro" id="IPR011583">
    <property type="entry name" value="Chitinase_II/V-like_cat"/>
</dbReference>
<dbReference type="EMBL" id="LSRL02000085">
    <property type="protein sequence ID" value="TDG45110.1"/>
    <property type="molecule type" value="Genomic_DNA"/>
</dbReference>
<dbReference type="GO" id="GO:0005975">
    <property type="term" value="P:carbohydrate metabolic process"/>
    <property type="evidence" value="ECO:0007669"/>
    <property type="project" value="InterPro"/>
</dbReference>
<evidence type="ECO:0000259" key="9">
    <source>
        <dbReference type="PROSITE" id="PS51910"/>
    </source>
</evidence>
<dbReference type="PANTHER" id="PTHR11177">
    <property type="entry name" value="CHITINASE"/>
    <property type="match status" value="1"/>
</dbReference>
<evidence type="ECO:0000256" key="4">
    <source>
        <dbReference type="ARBA" id="ARBA00022525"/>
    </source>
</evidence>
<dbReference type="AlphaFoldDB" id="A0A484BAS7"/>
<evidence type="ECO:0000256" key="1">
    <source>
        <dbReference type="ARBA" id="ARBA00004613"/>
    </source>
</evidence>
<keyword evidence="6" id="KW-1015">Disulfide bond</keyword>